<dbReference type="Proteomes" id="UP001157418">
    <property type="component" value="Unassembled WGS sequence"/>
</dbReference>
<dbReference type="GO" id="GO:0004674">
    <property type="term" value="F:protein serine/threonine kinase activity"/>
    <property type="evidence" value="ECO:0007669"/>
    <property type="project" value="UniProtKB-KW"/>
</dbReference>
<dbReference type="InterPro" id="IPR032675">
    <property type="entry name" value="LRR_dom_sf"/>
</dbReference>
<accession>A0AAU9MFP9</accession>
<dbReference type="SMART" id="SM00220">
    <property type="entry name" value="S_TKc"/>
    <property type="match status" value="1"/>
</dbReference>
<evidence type="ECO:0000256" key="6">
    <source>
        <dbReference type="ARBA" id="ARBA00022527"/>
    </source>
</evidence>
<reference evidence="23 24" key="1">
    <citation type="submission" date="2022-01" db="EMBL/GenBank/DDBJ databases">
        <authorList>
            <person name="Xiong W."/>
            <person name="Schranz E."/>
        </authorList>
    </citation>
    <scope>NUCLEOTIDE SEQUENCE [LARGE SCALE GENOMIC DNA]</scope>
</reference>
<comment type="similarity">
    <text evidence="2">Belongs to the protein kinase superfamily. Ser/Thr protein kinase family.</text>
</comment>
<dbReference type="Pfam" id="PF08263">
    <property type="entry name" value="LRRNT_2"/>
    <property type="match status" value="1"/>
</dbReference>
<dbReference type="InterPro" id="IPR011009">
    <property type="entry name" value="Kinase-like_dom_sf"/>
</dbReference>
<evidence type="ECO:0000256" key="13">
    <source>
        <dbReference type="ARBA" id="ARBA00022777"/>
    </source>
</evidence>
<evidence type="ECO:0000256" key="16">
    <source>
        <dbReference type="ARBA" id="ARBA00023136"/>
    </source>
</evidence>
<dbReference type="Pfam" id="PF13855">
    <property type="entry name" value="LRR_8"/>
    <property type="match status" value="2"/>
</dbReference>
<evidence type="ECO:0000256" key="17">
    <source>
        <dbReference type="ARBA" id="ARBA00023180"/>
    </source>
</evidence>
<dbReference type="GO" id="GO:0033612">
    <property type="term" value="F:receptor serine/threonine kinase binding"/>
    <property type="evidence" value="ECO:0007669"/>
    <property type="project" value="TreeGrafter"/>
</dbReference>
<dbReference type="Gene3D" id="3.30.200.20">
    <property type="entry name" value="Phosphorylase Kinase, domain 1"/>
    <property type="match status" value="1"/>
</dbReference>
<dbReference type="PANTHER" id="PTHR48056">
    <property type="entry name" value="LRR RECEPTOR-LIKE SERINE/THREONINE-PROTEIN KINASE-RELATED"/>
    <property type="match status" value="1"/>
</dbReference>
<protein>
    <recommendedName>
        <fullName evidence="4">non-specific serine/threonine protein kinase</fullName>
        <ecNumber evidence="4">2.7.11.1</ecNumber>
    </recommendedName>
</protein>
<keyword evidence="24" id="KW-1185">Reference proteome</keyword>
<name>A0AAU9MFP9_9ASTR</name>
<evidence type="ECO:0000256" key="3">
    <source>
        <dbReference type="ARBA" id="ARBA00009592"/>
    </source>
</evidence>
<proteinExistence type="inferred from homology"/>
<feature type="binding site" evidence="20">
    <location>
        <position position="779"/>
    </location>
    <ligand>
        <name>ATP</name>
        <dbReference type="ChEBI" id="CHEBI:30616"/>
    </ligand>
</feature>
<dbReference type="SUPFAM" id="SSF52047">
    <property type="entry name" value="RNI-like"/>
    <property type="match status" value="1"/>
</dbReference>
<dbReference type="FunFam" id="1.10.510.10:FF:000569">
    <property type="entry name" value="Serine/threonine-protein kinase-like protein CCR4"/>
    <property type="match status" value="1"/>
</dbReference>
<evidence type="ECO:0000256" key="8">
    <source>
        <dbReference type="ARBA" id="ARBA00022679"/>
    </source>
</evidence>
<evidence type="ECO:0000256" key="20">
    <source>
        <dbReference type="PROSITE-ProRule" id="PRU10141"/>
    </source>
</evidence>
<keyword evidence="13" id="KW-0418">Kinase</keyword>
<dbReference type="InterPro" id="IPR050647">
    <property type="entry name" value="Plant_LRR-RLKs"/>
</dbReference>
<comment type="catalytic activity">
    <reaction evidence="19">
        <text>L-seryl-[protein] + ATP = O-phospho-L-seryl-[protein] + ADP + H(+)</text>
        <dbReference type="Rhea" id="RHEA:17989"/>
        <dbReference type="Rhea" id="RHEA-COMP:9863"/>
        <dbReference type="Rhea" id="RHEA-COMP:11604"/>
        <dbReference type="ChEBI" id="CHEBI:15378"/>
        <dbReference type="ChEBI" id="CHEBI:29999"/>
        <dbReference type="ChEBI" id="CHEBI:30616"/>
        <dbReference type="ChEBI" id="CHEBI:83421"/>
        <dbReference type="ChEBI" id="CHEBI:456216"/>
        <dbReference type="EC" id="2.7.11.1"/>
    </reaction>
</comment>
<evidence type="ECO:0000259" key="22">
    <source>
        <dbReference type="PROSITE" id="PS50011"/>
    </source>
</evidence>
<dbReference type="PROSITE" id="PS50011">
    <property type="entry name" value="PROTEIN_KINASE_DOM"/>
    <property type="match status" value="1"/>
</dbReference>
<evidence type="ECO:0000313" key="23">
    <source>
        <dbReference type="EMBL" id="CAH1422944.1"/>
    </source>
</evidence>
<dbReference type="FunFam" id="3.30.200.20:FF:000260">
    <property type="entry name" value="LRR receptor-like serine/threonine-protein kinase RPK2"/>
    <property type="match status" value="1"/>
</dbReference>
<keyword evidence="12 20" id="KW-0547">Nucleotide-binding</keyword>
<dbReference type="PANTHER" id="PTHR48056:SF23">
    <property type="entry name" value="PROTEIN KINASE DOMAIN-CONTAINING PROTEIN"/>
    <property type="match status" value="1"/>
</dbReference>
<dbReference type="SUPFAM" id="SSF56112">
    <property type="entry name" value="Protein kinase-like (PK-like)"/>
    <property type="match status" value="1"/>
</dbReference>
<evidence type="ECO:0000256" key="4">
    <source>
        <dbReference type="ARBA" id="ARBA00012513"/>
    </source>
</evidence>
<gene>
    <name evidence="23" type="ORF">LVIROSA_LOCUS10245</name>
</gene>
<dbReference type="GO" id="GO:0051707">
    <property type="term" value="P:response to other organism"/>
    <property type="evidence" value="ECO:0007669"/>
    <property type="project" value="UniProtKB-ARBA"/>
</dbReference>
<dbReference type="PROSITE" id="PS00108">
    <property type="entry name" value="PROTEIN_KINASE_ST"/>
    <property type="match status" value="1"/>
</dbReference>
<dbReference type="GO" id="GO:0005886">
    <property type="term" value="C:plasma membrane"/>
    <property type="evidence" value="ECO:0007669"/>
    <property type="project" value="UniProtKB-SubCell"/>
</dbReference>
<comment type="subcellular location">
    <subcellularLocation>
        <location evidence="1">Cell membrane</location>
        <topology evidence="1">Single-pass type I membrane protein</topology>
    </subcellularLocation>
</comment>
<dbReference type="SMART" id="SM00369">
    <property type="entry name" value="LRR_TYP"/>
    <property type="match status" value="7"/>
</dbReference>
<dbReference type="GO" id="GO:0005524">
    <property type="term" value="F:ATP binding"/>
    <property type="evidence" value="ECO:0007669"/>
    <property type="project" value="UniProtKB-UniRule"/>
</dbReference>
<keyword evidence="11" id="KW-0677">Repeat</keyword>
<evidence type="ECO:0000256" key="18">
    <source>
        <dbReference type="ARBA" id="ARBA00047899"/>
    </source>
</evidence>
<evidence type="ECO:0000313" key="24">
    <source>
        <dbReference type="Proteomes" id="UP001157418"/>
    </source>
</evidence>
<comment type="similarity">
    <text evidence="3">Belongs to the RLP family.</text>
</comment>
<evidence type="ECO:0000256" key="1">
    <source>
        <dbReference type="ARBA" id="ARBA00004251"/>
    </source>
</evidence>
<dbReference type="InterPro" id="IPR003591">
    <property type="entry name" value="Leu-rich_rpt_typical-subtyp"/>
</dbReference>
<evidence type="ECO:0000256" key="10">
    <source>
        <dbReference type="ARBA" id="ARBA00022729"/>
    </source>
</evidence>
<feature type="domain" description="Protein kinase" evidence="22">
    <location>
        <begin position="750"/>
        <end position="1030"/>
    </location>
</feature>
<evidence type="ECO:0000256" key="21">
    <source>
        <dbReference type="SAM" id="Phobius"/>
    </source>
</evidence>
<dbReference type="Gene3D" id="3.80.10.10">
    <property type="entry name" value="Ribonuclease Inhibitor"/>
    <property type="match status" value="5"/>
</dbReference>
<dbReference type="FunFam" id="3.80.10.10:FF:000095">
    <property type="entry name" value="LRR receptor-like serine/threonine-protein kinase GSO1"/>
    <property type="match status" value="1"/>
</dbReference>
<organism evidence="23 24">
    <name type="scientific">Lactuca virosa</name>
    <dbReference type="NCBI Taxonomy" id="75947"/>
    <lineage>
        <taxon>Eukaryota</taxon>
        <taxon>Viridiplantae</taxon>
        <taxon>Streptophyta</taxon>
        <taxon>Embryophyta</taxon>
        <taxon>Tracheophyta</taxon>
        <taxon>Spermatophyta</taxon>
        <taxon>Magnoliopsida</taxon>
        <taxon>eudicotyledons</taxon>
        <taxon>Gunneridae</taxon>
        <taxon>Pentapetalae</taxon>
        <taxon>asterids</taxon>
        <taxon>campanulids</taxon>
        <taxon>Asterales</taxon>
        <taxon>Asteraceae</taxon>
        <taxon>Cichorioideae</taxon>
        <taxon>Cichorieae</taxon>
        <taxon>Lactucinae</taxon>
        <taxon>Lactuca</taxon>
    </lineage>
</organism>
<dbReference type="EMBL" id="CAKMRJ010001112">
    <property type="protein sequence ID" value="CAH1422944.1"/>
    <property type="molecule type" value="Genomic_DNA"/>
</dbReference>
<sequence length="1038" mass="115333">MVACFLPPPFYSVSGLSSDGETLLSLSRHWISIPPSLVSTWNDSDANPCSWVGVLCDRNKLVISLDLSKSQISGELGPEISRLTQLKYLNLSFNHLSGQIPSSISNCSRLQQLDLSLNDLTGKIPDSFGNLRLKSLILSNNSLNGSIPESIFHISGLEVLLLSSNQLTGLIPSNLGNATMLNKLCLDDNHFTGSLPDSLNDLANLVYLDVHKAGVEGRIPLGSNGCKDLIYLDLSFNNFIRLPPELGNCSNLQQFAVVKCRLTGEIPSSFGQLTKLTLLYLSINELSGKIPTEIANCSSLSDLQLDQNQLEGGIPSELGILKLKSLFLFTNRLTGEVPMSIWKIETLEHLLIYENRLFGELPIEVAQMKQLKEFTLFTNHFSGVIPQSLGMNSDLVILDFLDNSFTGPIPPNLCFRKKLERLVLGFNNFEGGIPSNLGNCPNLLRLRLENSSLTGVLPEFVNNPTLDYMNFENNNFTGEIPASIGNLTNISQIILSMNRFSGVLPKELGNLVHLRALNLSHNAFEGPLPSQLTNCRKMLEFDASDNQFNGSIPYAFQSMSGLMRLYLSDNQFSGNIPDFISEFQALIDLQLDGNALNGTIPSSIVELKSLDTLNISRNHLTAELRVLTGLNISYNLFTGQIPSPLMKFLNSSFDSFLGNPDLCVDCGSNCDPFRNFKLCPGSSNKQKGLSKFHTAMVALATSACLFAVVIGVGFMLQCRQREKHDIEEVYPDKEDDDVLFQRVMQATEDLNDRYIIGRGAHGTVYKASLGQNGVFAVKKLMFGASKEGSTSMVREIETVGKVRHRNLVRLEDFWMRKNYGLILYRYMHNGSLHDILHEMHPPPLLDWSIRCNIALGTAHGLAYLHFDCDPAIVHRDIKPMNILLDDELEPHISDFGIAKLLDQSSPALMSGILRGTIGYIAPENAFTNTKSMESDVYSYGVVLLELITRKKAVDDSFADGLDIVRWVKSVWSEKVELEVVVDSGLYDDLYDSFVREQVTEVLQLALRCTETEPNRRPSMREVVKELEDVYGSLRSKLK</sequence>
<keyword evidence="7" id="KW-0433">Leucine-rich repeat</keyword>
<keyword evidence="15 21" id="KW-1133">Transmembrane helix</keyword>
<evidence type="ECO:0000256" key="11">
    <source>
        <dbReference type="ARBA" id="ARBA00022737"/>
    </source>
</evidence>
<dbReference type="FunFam" id="3.80.10.10:FF:000383">
    <property type="entry name" value="Leucine-rich repeat receptor protein kinase EMS1"/>
    <property type="match status" value="2"/>
</dbReference>
<dbReference type="FunFam" id="3.80.10.10:FF:000275">
    <property type="entry name" value="Leucine-rich repeat receptor-like protein kinase"/>
    <property type="match status" value="1"/>
</dbReference>
<feature type="transmembrane region" description="Helical" evidence="21">
    <location>
        <begin position="692"/>
        <end position="716"/>
    </location>
</feature>
<evidence type="ECO:0000256" key="12">
    <source>
        <dbReference type="ARBA" id="ARBA00022741"/>
    </source>
</evidence>
<keyword evidence="16 21" id="KW-0472">Membrane</keyword>
<dbReference type="InterPro" id="IPR017441">
    <property type="entry name" value="Protein_kinase_ATP_BS"/>
</dbReference>
<dbReference type="SUPFAM" id="SSF52058">
    <property type="entry name" value="L domain-like"/>
    <property type="match status" value="1"/>
</dbReference>
<evidence type="ECO:0000256" key="5">
    <source>
        <dbReference type="ARBA" id="ARBA00022475"/>
    </source>
</evidence>
<keyword evidence="9 21" id="KW-0812">Transmembrane</keyword>
<dbReference type="InterPro" id="IPR001611">
    <property type="entry name" value="Leu-rich_rpt"/>
</dbReference>
<keyword evidence="10" id="KW-0732">Signal</keyword>
<keyword evidence="14 20" id="KW-0067">ATP-binding</keyword>
<keyword evidence="17" id="KW-0325">Glycoprotein</keyword>
<keyword evidence="8" id="KW-0808">Transferase</keyword>
<comment type="catalytic activity">
    <reaction evidence="18">
        <text>L-threonyl-[protein] + ATP = O-phospho-L-threonyl-[protein] + ADP + H(+)</text>
        <dbReference type="Rhea" id="RHEA:46608"/>
        <dbReference type="Rhea" id="RHEA-COMP:11060"/>
        <dbReference type="Rhea" id="RHEA-COMP:11605"/>
        <dbReference type="ChEBI" id="CHEBI:15378"/>
        <dbReference type="ChEBI" id="CHEBI:30013"/>
        <dbReference type="ChEBI" id="CHEBI:30616"/>
        <dbReference type="ChEBI" id="CHEBI:61977"/>
        <dbReference type="ChEBI" id="CHEBI:456216"/>
        <dbReference type="EC" id="2.7.11.1"/>
    </reaction>
</comment>
<comment type="caution">
    <text evidence="23">The sequence shown here is derived from an EMBL/GenBank/DDBJ whole genome shotgun (WGS) entry which is preliminary data.</text>
</comment>
<dbReference type="PROSITE" id="PS00107">
    <property type="entry name" value="PROTEIN_KINASE_ATP"/>
    <property type="match status" value="1"/>
</dbReference>
<dbReference type="Pfam" id="PF00069">
    <property type="entry name" value="Pkinase"/>
    <property type="match status" value="1"/>
</dbReference>
<keyword evidence="5" id="KW-1003">Cell membrane</keyword>
<evidence type="ECO:0000256" key="14">
    <source>
        <dbReference type="ARBA" id="ARBA00022840"/>
    </source>
</evidence>
<keyword evidence="6" id="KW-0723">Serine/threonine-protein kinase</keyword>
<dbReference type="EC" id="2.7.11.1" evidence="4"/>
<dbReference type="AlphaFoldDB" id="A0AAU9MFP9"/>
<evidence type="ECO:0000256" key="7">
    <source>
        <dbReference type="ARBA" id="ARBA00022614"/>
    </source>
</evidence>
<dbReference type="InterPro" id="IPR013210">
    <property type="entry name" value="LRR_N_plant-typ"/>
</dbReference>
<dbReference type="Gene3D" id="1.10.510.10">
    <property type="entry name" value="Transferase(Phosphotransferase) domain 1"/>
    <property type="match status" value="1"/>
</dbReference>
<evidence type="ECO:0000256" key="19">
    <source>
        <dbReference type="ARBA" id="ARBA00048679"/>
    </source>
</evidence>
<evidence type="ECO:0000256" key="15">
    <source>
        <dbReference type="ARBA" id="ARBA00022989"/>
    </source>
</evidence>
<dbReference type="GO" id="GO:0006952">
    <property type="term" value="P:defense response"/>
    <property type="evidence" value="ECO:0007669"/>
    <property type="project" value="UniProtKB-ARBA"/>
</dbReference>
<evidence type="ECO:0000256" key="9">
    <source>
        <dbReference type="ARBA" id="ARBA00022692"/>
    </source>
</evidence>
<dbReference type="InterPro" id="IPR008271">
    <property type="entry name" value="Ser/Thr_kinase_AS"/>
</dbReference>
<dbReference type="Pfam" id="PF00560">
    <property type="entry name" value="LRR_1"/>
    <property type="match status" value="5"/>
</dbReference>
<dbReference type="InterPro" id="IPR000719">
    <property type="entry name" value="Prot_kinase_dom"/>
</dbReference>
<evidence type="ECO:0000256" key="2">
    <source>
        <dbReference type="ARBA" id="ARBA00008684"/>
    </source>
</evidence>